<evidence type="ECO:0000313" key="5">
    <source>
        <dbReference type="EMBL" id="GJD64047.1"/>
    </source>
</evidence>
<keyword evidence="6" id="KW-1185">Reference proteome</keyword>
<dbReference type="PROSITE" id="PS01124">
    <property type="entry name" value="HTH_ARAC_FAMILY_2"/>
    <property type="match status" value="1"/>
</dbReference>
<dbReference type="InterPro" id="IPR002818">
    <property type="entry name" value="DJ-1/PfpI"/>
</dbReference>
<dbReference type="AlphaFoldDB" id="A0AA37HDL8"/>
<dbReference type="EMBL" id="BPQJ01000021">
    <property type="protein sequence ID" value="GJD64047.1"/>
    <property type="molecule type" value="Genomic_DNA"/>
</dbReference>
<reference evidence="5" key="1">
    <citation type="journal article" date="2016" name="Front. Microbiol.">
        <title>Genome Sequence of the Piezophilic, Mesophilic Sulfate-Reducing Bacterium Desulfovibrio indicus J2T.</title>
        <authorList>
            <person name="Cao J."/>
            <person name="Maignien L."/>
            <person name="Shao Z."/>
            <person name="Alain K."/>
            <person name="Jebbar M."/>
        </authorList>
    </citation>
    <scope>NUCLEOTIDE SEQUENCE</scope>
    <source>
        <strain evidence="5">JCM 32048</strain>
    </source>
</reference>
<dbReference type="PANTHER" id="PTHR43130">
    <property type="entry name" value="ARAC-FAMILY TRANSCRIPTIONAL REGULATOR"/>
    <property type="match status" value="1"/>
</dbReference>
<evidence type="ECO:0000313" key="6">
    <source>
        <dbReference type="Proteomes" id="UP001055286"/>
    </source>
</evidence>
<dbReference type="PANTHER" id="PTHR43130:SF3">
    <property type="entry name" value="HTH-TYPE TRANSCRIPTIONAL REGULATOR RV1931C"/>
    <property type="match status" value="1"/>
</dbReference>
<dbReference type="Gene3D" id="3.40.50.880">
    <property type="match status" value="1"/>
</dbReference>
<proteinExistence type="predicted"/>
<evidence type="ECO:0000259" key="4">
    <source>
        <dbReference type="PROSITE" id="PS01124"/>
    </source>
</evidence>
<sequence length="318" mass="34735">MRKVGVVVGPGLQLMSIAALAVFQAANVLMEDRVYETRLLSEGGGEVPTAAGFAVASHPLEPEIYDTLLVAARVGTEPAPDALVAFTREASTTSRRIGALCTGAFTLGQAGLLSQRRATTHWRHARELQARFPDIRIEADRLFVNDGPIWTSAGMMAGIDMTLALVEADLGTDVARTIARRMILDRRRPGADPQASGLLELEPRTDRIRKMLDHVRRHLRDDLSVARMAAVANLSPRQLGRACAAEFGASPAKVVERLRAEAARTLLIDGRHSCEAVADRVGFADRERMRRAFLRLYGRPPQDFRGTTRLPDRLAGTA</sequence>
<dbReference type="Proteomes" id="UP001055286">
    <property type="component" value="Unassembled WGS sequence"/>
</dbReference>
<gene>
    <name evidence="5" type="primary">cdhR_2</name>
    <name evidence="5" type="ORF">MPEAHAMD_4221</name>
</gene>
<dbReference type="InterPro" id="IPR009057">
    <property type="entry name" value="Homeodomain-like_sf"/>
</dbReference>
<dbReference type="SMART" id="SM00342">
    <property type="entry name" value="HTH_ARAC"/>
    <property type="match status" value="1"/>
</dbReference>
<keyword evidence="1" id="KW-0805">Transcription regulation</keyword>
<dbReference type="GO" id="GO:0043565">
    <property type="term" value="F:sequence-specific DNA binding"/>
    <property type="evidence" value="ECO:0007669"/>
    <property type="project" value="InterPro"/>
</dbReference>
<protein>
    <submittedName>
        <fullName evidence="5">HTH-type transcriptional regulator CdhR</fullName>
    </submittedName>
</protein>
<dbReference type="CDD" id="cd03137">
    <property type="entry name" value="GATase1_AraC_1"/>
    <property type="match status" value="1"/>
</dbReference>
<dbReference type="Gene3D" id="1.10.10.60">
    <property type="entry name" value="Homeodomain-like"/>
    <property type="match status" value="1"/>
</dbReference>
<dbReference type="SUPFAM" id="SSF46689">
    <property type="entry name" value="Homeodomain-like"/>
    <property type="match status" value="2"/>
</dbReference>
<reference evidence="5" key="2">
    <citation type="submission" date="2021-08" db="EMBL/GenBank/DDBJ databases">
        <authorList>
            <person name="Tani A."/>
            <person name="Ola A."/>
            <person name="Ogura Y."/>
            <person name="Katsura K."/>
            <person name="Hayashi T."/>
        </authorList>
    </citation>
    <scope>NUCLEOTIDE SEQUENCE</scope>
    <source>
        <strain evidence="5">JCM 32048</strain>
    </source>
</reference>
<dbReference type="InterPro" id="IPR029062">
    <property type="entry name" value="Class_I_gatase-like"/>
</dbReference>
<keyword evidence="3" id="KW-0732">Signal</keyword>
<evidence type="ECO:0000256" key="1">
    <source>
        <dbReference type="ARBA" id="ARBA00023015"/>
    </source>
</evidence>
<organism evidence="5 6">
    <name type="scientific">Methylobacterium frigidaeris</name>
    <dbReference type="NCBI Taxonomy" id="2038277"/>
    <lineage>
        <taxon>Bacteria</taxon>
        <taxon>Pseudomonadati</taxon>
        <taxon>Pseudomonadota</taxon>
        <taxon>Alphaproteobacteria</taxon>
        <taxon>Hyphomicrobiales</taxon>
        <taxon>Methylobacteriaceae</taxon>
        <taxon>Methylobacterium</taxon>
    </lineage>
</organism>
<dbReference type="SUPFAM" id="SSF52317">
    <property type="entry name" value="Class I glutamine amidotransferase-like"/>
    <property type="match status" value="1"/>
</dbReference>
<feature type="domain" description="HTH araC/xylS-type" evidence="4">
    <location>
        <begin position="209"/>
        <end position="307"/>
    </location>
</feature>
<dbReference type="GO" id="GO:0003700">
    <property type="term" value="F:DNA-binding transcription factor activity"/>
    <property type="evidence" value="ECO:0007669"/>
    <property type="project" value="InterPro"/>
</dbReference>
<dbReference type="RefSeq" id="WP_238192334.1">
    <property type="nucleotide sequence ID" value="NZ_BPQJ01000021.1"/>
</dbReference>
<evidence type="ECO:0000256" key="2">
    <source>
        <dbReference type="ARBA" id="ARBA00023163"/>
    </source>
</evidence>
<evidence type="ECO:0000256" key="3">
    <source>
        <dbReference type="SAM" id="SignalP"/>
    </source>
</evidence>
<name>A0AA37HDL8_9HYPH</name>
<dbReference type="Pfam" id="PF12833">
    <property type="entry name" value="HTH_18"/>
    <property type="match status" value="1"/>
</dbReference>
<keyword evidence="2" id="KW-0804">Transcription</keyword>
<dbReference type="InterPro" id="IPR052158">
    <property type="entry name" value="INH-QAR"/>
</dbReference>
<dbReference type="Pfam" id="PF01965">
    <property type="entry name" value="DJ-1_PfpI"/>
    <property type="match status" value="1"/>
</dbReference>
<feature type="chain" id="PRO_5041226770" evidence="3">
    <location>
        <begin position="22"/>
        <end position="318"/>
    </location>
</feature>
<feature type="signal peptide" evidence="3">
    <location>
        <begin position="1"/>
        <end position="21"/>
    </location>
</feature>
<dbReference type="InterPro" id="IPR018060">
    <property type="entry name" value="HTH_AraC"/>
</dbReference>
<comment type="caution">
    <text evidence="5">The sequence shown here is derived from an EMBL/GenBank/DDBJ whole genome shotgun (WGS) entry which is preliminary data.</text>
</comment>
<accession>A0AA37HDL8</accession>